<evidence type="ECO:0000313" key="1">
    <source>
        <dbReference type="EMBL" id="MBP2322688.1"/>
    </source>
</evidence>
<protein>
    <submittedName>
        <fullName evidence="1">Uncharacterized protein</fullName>
    </submittedName>
</protein>
<evidence type="ECO:0000313" key="2">
    <source>
        <dbReference type="Proteomes" id="UP001519332"/>
    </source>
</evidence>
<comment type="caution">
    <text evidence="1">The sequence shown here is derived from an EMBL/GenBank/DDBJ whole genome shotgun (WGS) entry which is preliminary data.</text>
</comment>
<organism evidence="1 2">
    <name type="scientific">Kibdelosporangium banguiense</name>
    <dbReference type="NCBI Taxonomy" id="1365924"/>
    <lineage>
        <taxon>Bacteria</taxon>
        <taxon>Bacillati</taxon>
        <taxon>Actinomycetota</taxon>
        <taxon>Actinomycetes</taxon>
        <taxon>Pseudonocardiales</taxon>
        <taxon>Pseudonocardiaceae</taxon>
        <taxon>Kibdelosporangium</taxon>
    </lineage>
</organism>
<proteinExistence type="predicted"/>
<reference evidence="1 2" key="1">
    <citation type="submission" date="2021-03" db="EMBL/GenBank/DDBJ databases">
        <title>Sequencing the genomes of 1000 actinobacteria strains.</title>
        <authorList>
            <person name="Klenk H.-P."/>
        </authorList>
    </citation>
    <scope>NUCLEOTIDE SEQUENCE [LARGE SCALE GENOMIC DNA]</scope>
    <source>
        <strain evidence="1 2">DSM 46670</strain>
    </source>
</reference>
<dbReference type="EMBL" id="JAGINW010000001">
    <property type="protein sequence ID" value="MBP2322688.1"/>
    <property type="molecule type" value="Genomic_DNA"/>
</dbReference>
<accession>A0ABS4TFP2</accession>
<name>A0ABS4TFP2_9PSEU</name>
<keyword evidence="2" id="KW-1185">Reference proteome</keyword>
<gene>
    <name evidence="1" type="ORF">JOF56_003073</name>
</gene>
<sequence>MYVFPVMFEVTDISVPAMPAAAHVVTLPATAVALGSPDIGGSLGCAAAATAALLSDTPTVTASAVTARWT</sequence>
<dbReference type="Proteomes" id="UP001519332">
    <property type="component" value="Unassembled WGS sequence"/>
</dbReference>